<accession>A0A090X702</accession>
<dbReference type="EMBL" id="BBNU01000022">
    <property type="protein sequence ID" value="GAL82177.1"/>
    <property type="molecule type" value="Genomic_DNA"/>
</dbReference>
<proteinExistence type="predicted"/>
<dbReference type="Proteomes" id="UP000029643">
    <property type="component" value="Unassembled WGS sequence"/>
</dbReference>
<sequence>MEFKLILKKLNNTLSEEDATIFQECIMSPTFIKHILRR</sequence>
<comment type="caution">
    <text evidence="1">The sequence shown here is derived from an EMBL/GenBank/DDBJ whole genome shotgun (WGS) entry which is preliminary data.</text>
</comment>
<gene>
    <name evidence="1" type="ORF">JCM19274_75</name>
</gene>
<evidence type="ECO:0000313" key="1">
    <source>
        <dbReference type="EMBL" id="GAL82177.1"/>
    </source>
</evidence>
<protein>
    <submittedName>
        <fullName evidence="1">Uncharacterized protein</fullName>
    </submittedName>
</protein>
<dbReference type="AlphaFoldDB" id="A0A090X702"/>
<organism evidence="1 2">
    <name type="scientific">Algibacter lectus</name>
    <dbReference type="NCBI Taxonomy" id="221126"/>
    <lineage>
        <taxon>Bacteria</taxon>
        <taxon>Pseudomonadati</taxon>
        <taxon>Bacteroidota</taxon>
        <taxon>Flavobacteriia</taxon>
        <taxon>Flavobacteriales</taxon>
        <taxon>Flavobacteriaceae</taxon>
        <taxon>Algibacter</taxon>
    </lineage>
</organism>
<name>A0A090X702_9FLAO</name>
<reference evidence="1 2" key="1">
    <citation type="journal article" date="2014" name="Genome Announc.">
        <title>Draft Genome Sequences of Marine Flavobacterium Algibacter lectus Strains SS8 and NR4.</title>
        <authorList>
            <person name="Takatani N."/>
            <person name="Nakanishi M."/>
            <person name="Meirelles P."/>
            <person name="Mino S."/>
            <person name="Suda W."/>
            <person name="Oshima K."/>
            <person name="Hattori M."/>
            <person name="Ohkuma M."/>
            <person name="Hosokawa M."/>
            <person name="Miyashita K."/>
            <person name="Thompson F.L."/>
            <person name="Niwa A."/>
            <person name="Sawabe T."/>
            <person name="Sawabe T."/>
        </authorList>
    </citation>
    <scope>NUCLEOTIDE SEQUENCE [LARGE SCALE GENOMIC DNA]</scope>
    <source>
        <strain evidence="2">JCM19274</strain>
    </source>
</reference>
<evidence type="ECO:0000313" key="2">
    <source>
        <dbReference type="Proteomes" id="UP000029643"/>
    </source>
</evidence>